<dbReference type="Pfam" id="PF07484">
    <property type="entry name" value="Collar"/>
    <property type="match status" value="1"/>
</dbReference>
<evidence type="ECO:0000313" key="3">
    <source>
        <dbReference type="Proteomes" id="UP001216139"/>
    </source>
</evidence>
<reference evidence="2 3" key="1">
    <citation type="submission" date="2023-02" db="EMBL/GenBank/DDBJ databases">
        <title>Genome sequence of Mucilaginibacter jinjuensis strain KACC 16571.</title>
        <authorList>
            <person name="Kim S."/>
            <person name="Heo J."/>
            <person name="Kwon S.-W."/>
        </authorList>
    </citation>
    <scope>NUCLEOTIDE SEQUENCE [LARGE SCALE GENOMIC DNA]</scope>
    <source>
        <strain evidence="2 3">KACC 16571</strain>
    </source>
</reference>
<dbReference type="InterPro" id="IPR037053">
    <property type="entry name" value="Phage_tail_collar_dom_sf"/>
</dbReference>
<gene>
    <name evidence="2" type="ORF">PQO05_24715</name>
</gene>
<name>A0ABY7T632_9SPHI</name>
<dbReference type="Gene3D" id="3.90.1340.10">
    <property type="entry name" value="Phage tail collar domain"/>
    <property type="match status" value="1"/>
</dbReference>
<dbReference type="Proteomes" id="UP001216139">
    <property type="component" value="Chromosome"/>
</dbReference>
<proteinExistence type="predicted"/>
<dbReference type="EMBL" id="CP117167">
    <property type="protein sequence ID" value="WCT11939.1"/>
    <property type="molecule type" value="Genomic_DNA"/>
</dbReference>
<protein>
    <submittedName>
        <fullName evidence="2">Tail fiber protein</fullName>
    </submittedName>
</protein>
<dbReference type="InterPro" id="IPR011083">
    <property type="entry name" value="Phage_tail_collar_dom"/>
</dbReference>
<evidence type="ECO:0000313" key="2">
    <source>
        <dbReference type="EMBL" id="WCT11939.1"/>
    </source>
</evidence>
<sequence>MDTLGEIRVFGGNYAPNNYVICDGRLLQISQYQGLYALLGTLYGGNGSTTFGVPDLRGRVMVNGFNATGYPVAQPGGSETVVLTQADIPTHSHSFNVAIGAATVNVATGNFIGAPSDPGTGQQDLMYLPNNASDTTQELVALNDTAISNNMGYTGGASTAHENRQPFMGLTYMICVIGLYPDFN</sequence>
<dbReference type="SUPFAM" id="SSF88874">
    <property type="entry name" value="Receptor-binding domain of short tail fibre protein gp12"/>
    <property type="match status" value="1"/>
</dbReference>
<keyword evidence="3" id="KW-1185">Reference proteome</keyword>
<organism evidence="2 3">
    <name type="scientific">Mucilaginibacter jinjuensis</name>
    <dbReference type="NCBI Taxonomy" id="1176721"/>
    <lineage>
        <taxon>Bacteria</taxon>
        <taxon>Pseudomonadati</taxon>
        <taxon>Bacteroidota</taxon>
        <taxon>Sphingobacteriia</taxon>
        <taxon>Sphingobacteriales</taxon>
        <taxon>Sphingobacteriaceae</taxon>
        <taxon>Mucilaginibacter</taxon>
    </lineage>
</organism>
<accession>A0ABY7T632</accession>
<dbReference type="RefSeq" id="WP_273630143.1">
    <property type="nucleotide sequence ID" value="NZ_CP117167.1"/>
</dbReference>
<evidence type="ECO:0000259" key="1">
    <source>
        <dbReference type="Pfam" id="PF07484"/>
    </source>
</evidence>
<feature type="domain" description="Phage tail collar" evidence="1">
    <location>
        <begin position="5"/>
        <end position="60"/>
    </location>
</feature>